<accession>K6YMV1</accession>
<dbReference type="AlphaFoldDB" id="K6YMV1"/>
<dbReference type="STRING" id="493475.GARC_0987"/>
<evidence type="ECO:0000313" key="5">
    <source>
        <dbReference type="Proteomes" id="UP000006327"/>
    </source>
</evidence>
<dbReference type="eggNOG" id="COG1309">
    <property type="taxonomic scope" value="Bacteria"/>
</dbReference>
<keyword evidence="5" id="KW-1185">Reference proteome</keyword>
<sequence length="175" mass="20848">MIQIQKQRWLKTGLMTLDRKGADHLKIVDLCQQLGVTKGAFYHWFRSKKDFDFALLEYWENAFTEQFILLSESGSSSKEKLALLVQRCIEGLNKESRLEIEINMWSKQNVEVEEFVLRVYQQRFDYVMKLLSDIYPCAIEAKRHSLLLYCLLIGCDLFFRKIKPEEAELMFRDYI</sequence>
<feature type="domain" description="HTH tetR-type" evidence="3">
    <location>
        <begin position="3"/>
        <end position="63"/>
    </location>
</feature>
<feature type="DNA-binding region" description="H-T-H motif" evidence="2">
    <location>
        <begin position="26"/>
        <end position="45"/>
    </location>
</feature>
<dbReference type="GO" id="GO:0003677">
    <property type="term" value="F:DNA binding"/>
    <property type="evidence" value="ECO:0007669"/>
    <property type="project" value="UniProtKB-UniRule"/>
</dbReference>
<dbReference type="RefSeq" id="WP_007617310.1">
    <property type="nucleotide sequence ID" value="NZ_BAEO01000012.1"/>
</dbReference>
<evidence type="ECO:0000256" key="2">
    <source>
        <dbReference type="PROSITE-ProRule" id="PRU00335"/>
    </source>
</evidence>
<protein>
    <recommendedName>
        <fullName evidence="3">HTH tetR-type domain-containing protein</fullName>
    </recommendedName>
</protein>
<keyword evidence="1 2" id="KW-0238">DNA-binding</keyword>
<gene>
    <name evidence="4" type="ORF">GARC_0987</name>
</gene>
<dbReference type="Pfam" id="PF00440">
    <property type="entry name" value="TetR_N"/>
    <property type="match status" value="1"/>
</dbReference>
<dbReference type="Proteomes" id="UP000006327">
    <property type="component" value="Unassembled WGS sequence"/>
</dbReference>
<organism evidence="4 5">
    <name type="scientific">Paraglaciecola arctica BSs20135</name>
    <dbReference type="NCBI Taxonomy" id="493475"/>
    <lineage>
        <taxon>Bacteria</taxon>
        <taxon>Pseudomonadati</taxon>
        <taxon>Pseudomonadota</taxon>
        <taxon>Gammaproteobacteria</taxon>
        <taxon>Alteromonadales</taxon>
        <taxon>Alteromonadaceae</taxon>
        <taxon>Paraglaciecola</taxon>
    </lineage>
</organism>
<reference evidence="4 5" key="1">
    <citation type="journal article" date="2017" name="Antonie Van Leeuwenhoek">
        <title>Rhizobium rhizosphaerae sp. nov., a novel species isolated from rice rhizosphere.</title>
        <authorList>
            <person name="Zhao J.J."/>
            <person name="Zhang J."/>
            <person name="Zhang R.J."/>
            <person name="Zhang C.W."/>
            <person name="Yin H.Q."/>
            <person name="Zhang X.X."/>
        </authorList>
    </citation>
    <scope>NUCLEOTIDE SEQUENCE [LARGE SCALE GENOMIC DNA]</scope>
    <source>
        <strain evidence="4 5">BSs20135</strain>
    </source>
</reference>
<name>K6YMV1_9ALTE</name>
<comment type="caution">
    <text evidence="4">The sequence shown here is derived from an EMBL/GenBank/DDBJ whole genome shotgun (WGS) entry which is preliminary data.</text>
</comment>
<dbReference type="PROSITE" id="PS50977">
    <property type="entry name" value="HTH_TETR_2"/>
    <property type="match status" value="1"/>
</dbReference>
<dbReference type="SUPFAM" id="SSF46689">
    <property type="entry name" value="Homeodomain-like"/>
    <property type="match status" value="1"/>
</dbReference>
<evidence type="ECO:0000259" key="3">
    <source>
        <dbReference type="PROSITE" id="PS50977"/>
    </source>
</evidence>
<dbReference type="InterPro" id="IPR001647">
    <property type="entry name" value="HTH_TetR"/>
</dbReference>
<dbReference type="Gene3D" id="1.10.357.10">
    <property type="entry name" value="Tetracycline Repressor, domain 2"/>
    <property type="match status" value="1"/>
</dbReference>
<dbReference type="EMBL" id="BAEO01000012">
    <property type="protein sequence ID" value="GAC17968.1"/>
    <property type="molecule type" value="Genomic_DNA"/>
</dbReference>
<proteinExistence type="predicted"/>
<dbReference type="OrthoDB" id="4541465at2"/>
<evidence type="ECO:0000256" key="1">
    <source>
        <dbReference type="ARBA" id="ARBA00023125"/>
    </source>
</evidence>
<evidence type="ECO:0000313" key="4">
    <source>
        <dbReference type="EMBL" id="GAC17968.1"/>
    </source>
</evidence>
<dbReference type="InterPro" id="IPR009057">
    <property type="entry name" value="Homeodomain-like_sf"/>
</dbReference>